<evidence type="ECO:0000256" key="1">
    <source>
        <dbReference type="SAM" id="SignalP"/>
    </source>
</evidence>
<evidence type="ECO:0008006" key="3">
    <source>
        <dbReference type="Google" id="ProtNLM"/>
    </source>
</evidence>
<gene>
    <name evidence="2" type="ORF">CCUR1050_LOCUS6677</name>
</gene>
<feature type="signal peptide" evidence="1">
    <location>
        <begin position="1"/>
        <end position="20"/>
    </location>
</feature>
<keyword evidence="1" id="KW-0732">Signal</keyword>
<dbReference type="AlphaFoldDB" id="A0A7S0QG85"/>
<accession>A0A7S0QG85</accession>
<protein>
    <recommendedName>
        <fullName evidence="3">Phospholipase B-like</fullName>
    </recommendedName>
</protein>
<feature type="chain" id="PRO_5030622166" description="Phospholipase B-like" evidence="1">
    <location>
        <begin position="21"/>
        <end position="216"/>
    </location>
</feature>
<dbReference type="EMBL" id="HBEZ01012137">
    <property type="protein sequence ID" value="CAD8628998.1"/>
    <property type="molecule type" value="Transcribed_RNA"/>
</dbReference>
<name>A0A7S0QG85_9CRYP</name>
<evidence type="ECO:0000313" key="2">
    <source>
        <dbReference type="EMBL" id="CAD8628998.1"/>
    </source>
</evidence>
<reference evidence="2" key="1">
    <citation type="submission" date="2021-01" db="EMBL/GenBank/DDBJ databases">
        <authorList>
            <person name="Corre E."/>
            <person name="Pelletier E."/>
            <person name="Niang G."/>
            <person name="Scheremetjew M."/>
            <person name="Finn R."/>
            <person name="Kale V."/>
            <person name="Holt S."/>
            <person name="Cochrane G."/>
            <person name="Meng A."/>
            <person name="Brown T."/>
            <person name="Cohen L."/>
        </authorList>
    </citation>
    <scope>NUCLEOTIDE SEQUENCE</scope>
    <source>
        <strain evidence="2">CCAP979/52</strain>
    </source>
</reference>
<organism evidence="2">
    <name type="scientific">Cryptomonas curvata</name>
    <dbReference type="NCBI Taxonomy" id="233186"/>
    <lineage>
        <taxon>Eukaryota</taxon>
        <taxon>Cryptophyceae</taxon>
        <taxon>Cryptomonadales</taxon>
        <taxon>Cryptomonadaceae</taxon>
        <taxon>Cryptomonas</taxon>
    </lineage>
</organism>
<sequence length="216" mass="23931">MRNWIAGYALFMITLAGVWNHAIESGIRRNSMALVEKNQQISFIQSNPAQLRPKPEGSFLQQGLLQMLANGCKLDNPLSEISEPNVFEGAVGYGPDWPSTVGTPPTDCDAMKMKNLRKTYEIAEPNFQPWHEFQPDNNIFPFTNGKSGADAPLAYSNKDEAKLFDGHGGIIGLEDSMKWSGTPDSVSPQVYGKYADGETKGMDHNVYADGYKFPDY</sequence>
<proteinExistence type="predicted"/>